<accession>A0A939KLN9</accession>
<comment type="caution">
    <text evidence="10">The sequence shown here is derived from an EMBL/GenBank/DDBJ whole genome shotgun (WGS) entry which is preliminary data.</text>
</comment>
<dbReference type="InterPro" id="IPR035906">
    <property type="entry name" value="MetI-like_sf"/>
</dbReference>
<keyword evidence="6 8" id="KW-1133">Transmembrane helix</keyword>
<evidence type="ECO:0000256" key="4">
    <source>
        <dbReference type="ARBA" id="ARBA00022475"/>
    </source>
</evidence>
<feature type="transmembrane region" description="Helical" evidence="8">
    <location>
        <begin position="510"/>
        <end position="532"/>
    </location>
</feature>
<dbReference type="EMBL" id="JAFVMH010000002">
    <property type="protein sequence ID" value="MBO1324443.1"/>
    <property type="molecule type" value="Genomic_DNA"/>
</dbReference>
<feature type="transmembrane region" description="Helical" evidence="8">
    <location>
        <begin position="377"/>
        <end position="397"/>
    </location>
</feature>
<keyword evidence="4" id="KW-1003">Cell membrane</keyword>
<feature type="transmembrane region" description="Helical" evidence="8">
    <location>
        <begin position="123"/>
        <end position="149"/>
    </location>
</feature>
<feature type="domain" description="ABC transmembrane type-1" evidence="9">
    <location>
        <begin position="44"/>
        <end position="250"/>
    </location>
</feature>
<comment type="similarity">
    <text evidence="2">Belongs to the binding-protein-dependent transport system permease family. CysTW subfamily.</text>
</comment>
<evidence type="ECO:0000259" key="9">
    <source>
        <dbReference type="PROSITE" id="PS50928"/>
    </source>
</evidence>
<feature type="transmembrane region" description="Helical" evidence="8">
    <location>
        <begin position="452"/>
        <end position="474"/>
    </location>
</feature>
<dbReference type="Proteomes" id="UP000664073">
    <property type="component" value="Unassembled WGS sequence"/>
</dbReference>
<feature type="transmembrane region" description="Helical" evidence="8">
    <location>
        <begin position="234"/>
        <end position="253"/>
    </location>
</feature>
<sequence length="536" mass="57119">MAMFLVLFFILPLLRLCLLSLSDPAGPFAAYLRLISVPAYRSGLLATFGIAGMVTVLSVVVSYPVAYLMASVGPRLAALLGLCVLLPFWTSSLVRTTAWIILLQRYGVINTLLLEAGLIRTPIAFIYNLSGVLIGMTHVLMPFVVLPLYGAFRGLDRGLLDAAESLGATPFTLYRRIILPLTARSAFAGAAIVFMSALGYYVTPALMGGARETMAAQLIAFNIEDQLDWPTASALSTVIIVVSLVIFAAAHILGGGKSLFGGSAPSTRGVSGTTSSPRRSALDWALATSAVPILVFLVMPILIIAPMSLGSSPFLSFPPRDLTLHWYRLIVTQSQWVYALWNSLAVAAIAVPGASLLGTFAAIGLDGLRGRLRAMTEILMVTPIITPAIALALGLYYEFAPLRLLSGHWGLGIGHIVLAAPLVFVSVRTSLSRFDPTLIQAAQALGAGGLRIGAQVLLPAITPGLAAGAIFAFITSFDEVIMSLFLTNVRSRTLPRLIYENVSEDINPTVAAVSTLIVFATLLILLMHVTIVRRRS</sequence>
<evidence type="ECO:0000313" key="11">
    <source>
        <dbReference type="Proteomes" id="UP000664073"/>
    </source>
</evidence>
<protein>
    <submittedName>
        <fullName evidence="10">ABC transporter permease subunit</fullName>
    </submittedName>
</protein>
<dbReference type="Gene3D" id="1.10.3720.10">
    <property type="entry name" value="MetI-like"/>
    <property type="match status" value="2"/>
</dbReference>
<dbReference type="Pfam" id="PF00528">
    <property type="entry name" value="BPD_transp_1"/>
    <property type="match status" value="2"/>
</dbReference>
<feature type="transmembrane region" description="Helical" evidence="8">
    <location>
        <begin position="181"/>
        <end position="202"/>
    </location>
</feature>
<evidence type="ECO:0000256" key="2">
    <source>
        <dbReference type="ARBA" id="ARBA00007069"/>
    </source>
</evidence>
<dbReference type="CDD" id="cd06261">
    <property type="entry name" value="TM_PBP2"/>
    <property type="match status" value="2"/>
</dbReference>
<dbReference type="InterPro" id="IPR000515">
    <property type="entry name" value="MetI-like"/>
</dbReference>
<dbReference type="GO" id="GO:0005886">
    <property type="term" value="C:plasma membrane"/>
    <property type="evidence" value="ECO:0007669"/>
    <property type="project" value="UniProtKB-SubCell"/>
</dbReference>
<evidence type="ECO:0000313" key="10">
    <source>
        <dbReference type="EMBL" id="MBO1324443.1"/>
    </source>
</evidence>
<keyword evidence="7 8" id="KW-0472">Membrane</keyword>
<gene>
    <name evidence="10" type="ORF">J2D77_04640</name>
</gene>
<dbReference type="PANTHER" id="PTHR42929">
    <property type="entry name" value="INNER MEMBRANE ABC TRANSPORTER PERMEASE PROTEIN YDCU-RELATED-RELATED"/>
    <property type="match status" value="1"/>
</dbReference>
<feature type="transmembrane region" description="Helical" evidence="8">
    <location>
        <begin position="409"/>
        <end position="431"/>
    </location>
</feature>
<feature type="transmembrane region" description="Helical" evidence="8">
    <location>
        <begin position="284"/>
        <end position="309"/>
    </location>
</feature>
<evidence type="ECO:0000256" key="5">
    <source>
        <dbReference type="ARBA" id="ARBA00022692"/>
    </source>
</evidence>
<feature type="domain" description="ABC transmembrane type-1" evidence="9">
    <location>
        <begin position="340"/>
        <end position="528"/>
    </location>
</feature>
<evidence type="ECO:0000256" key="6">
    <source>
        <dbReference type="ARBA" id="ARBA00022989"/>
    </source>
</evidence>
<proteinExistence type="inferred from homology"/>
<organism evidence="10 11">
    <name type="scientific">Acetobacter garciniae</name>
    <dbReference type="NCBI Taxonomy" id="2817435"/>
    <lineage>
        <taxon>Bacteria</taxon>
        <taxon>Pseudomonadati</taxon>
        <taxon>Pseudomonadota</taxon>
        <taxon>Alphaproteobacteria</taxon>
        <taxon>Acetobacterales</taxon>
        <taxon>Acetobacteraceae</taxon>
        <taxon>Acetobacter</taxon>
    </lineage>
</organism>
<dbReference type="AlphaFoldDB" id="A0A939KLN9"/>
<feature type="transmembrane region" description="Helical" evidence="8">
    <location>
        <begin position="76"/>
        <end position="103"/>
    </location>
</feature>
<feature type="transmembrane region" description="Helical" evidence="8">
    <location>
        <begin position="344"/>
        <end position="365"/>
    </location>
</feature>
<evidence type="ECO:0000256" key="7">
    <source>
        <dbReference type="ARBA" id="ARBA00023136"/>
    </source>
</evidence>
<comment type="subcellular location">
    <subcellularLocation>
        <location evidence="1 8">Cell membrane</location>
        <topology evidence="1 8">Multi-pass membrane protein</topology>
    </subcellularLocation>
</comment>
<evidence type="ECO:0000256" key="8">
    <source>
        <dbReference type="RuleBase" id="RU363032"/>
    </source>
</evidence>
<evidence type="ECO:0000256" key="3">
    <source>
        <dbReference type="ARBA" id="ARBA00022448"/>
    </source>
</evidence>
<name>A0A939KLN9_9PROT</name>
<evidence type="ECO:0000256" key="1">
    <source>
        <dbReference type="ARBA" id="ARBA00004651"/>
    </source>
</evidence>
<keyword evidence="5 8" id="KW-0812">Transmembrane</keyword>
<dbReference type="PANTHER" id="PTHR42929:SF5">
    <property type="entry name" value="ABC TRANSPORTER PERMEASE PROTEIN"/>
    <property type="match status" value="1"/>
</dbReference>
<dbReference type="RefSeq" id="WP_207845143.1">
    <property type="nucleotide sequence ID" value="NZ_JAFVMH010000002.1"/>
</dbReference>
<keyword evidence="11" id="KW-1185">Reference proteome</keyword>
<dbReference type="PROSITE" id="PS50928">
    <property type="entry name" value="ABC_TM1"/>
    <property type="match status" value="2"/>
</dbReference>
<reference evidence="10" key="1">
    <citation type="submission" date="2021-03" db="EMBL/GenBank/DDBJ databases">
        <title>The complete genome sequence of Acetobacter sp. TBRC 12339.</title>
        <authorList>
            <person name="Charoenyingcharoen P."/>
            <person name="Yukphan P."/>
        </authorList>
    </citation>
    <scope>NUCLEOTIDE SEQUENCE</scope>
    <source>
        <strain evidence="10">TBRC 12339</strain>
    </source>
</reference>
<dbReference type="SUPFAM" id="SSF161098">
    <property type="entry name" value="MetI-like"/>
    <property type="match status" value="2"/>
</dbReference>
<feature type="transmembrane region" description="Helical" evidence="8">
    <location>
        <begin position="48"/>
        <end position="69"/>
    </location>
</feature>
<dbReference type="GO" id="GO:0055085">
    <property type="term" value="P:transmembrane transport"/>
    <property type="evidence" value="ECO:0007669"/>
    <property type="project" value="InterPro"/>
</dbReference>
<keyword evidence="3 8" id="KW-0813">Transport</keyword>